<feature type="non-terminal residue" evidence="2">
    <location>
        <position position="815"/>
    </location>
</feature>
<dbReference type="InterPro" id="IPR052025">
    <property type="entry name" value="Xyloglucanase_GH74"/>
</dbReference>
<dbReference type="InterPro" id="IPR018247">
    <property type="entry name" value="EF_Hand_1_Ca_BS"/>
</dbReference>
<evidence type="ECO:0000259" key="1">
    <source>
        <dbReference type="PROSITE" id="PS51766"/>
    </source>
</evidence>
<dbReference type="InterPro" id="IPR016134">
    <property type="entry name" value="Dockerin_dom"/>
</dbReference>
<name>A0A381VYI7_9ZZZZ</name>
<proteinExistence type="predicted"/>
<dbReference type="Gene3D" id="1.10.1330.10">
    <property type="entry name" value="Dockerin domain"/>
    <property type="match status" value="1"/>
</dbReference>
<dbReference type="Pfam" id="PF00404">
    <property type="entry name" value="Dockerin_1"/>
    <property type="match status" value="1"/>
</dbReference>
<reference evidence="2" key="1">
    <citation type="submission" date="2018-05" db="EMBL/GenBank/DDBJ databases">
        <authorList>
            <person name="Lanie J.A."/>
            <person name="Ng W.-L."/>
            <person name="Kazmierczak K.M."/>
            <person name="Andrzejewski T.M."/>
            <person name="Davidsen T.M."/>
            <person name="Wayne K.J."/>
            <person name="Tettelin H."/>
            <person name="Glass J.I."/>
            <person name="Rusch D."/>
            <person name="Podicherti R."/>
            <person name="Tsui H.-C.T."/>
            <person name="Winkler M.E."/>
        </authorList>
    </citation>
    <scope>NUCLEOTIDE SEQUENCE</scope>
</reference>
<feature type="domain" description="Dockerin" evidence="1">
    <location>
        <begin position="768"/>
        <end position="815"/>
    </location>
</feature>
<evidence type="ECO:0000313" key="2">
    <source>
        <dbReference type="EMBL" id="SVA44713.1"/>
    </source>
</evidence>
<dbReference type="CDD" id="cd15482">
    <property type="entry name" value="Sialidase_non-viral"/>
    <property type="match status" value="1"/>
</dbReference>
<dbReference type="InterPro" id="IPR015943">
    <property type="entry name" value="WD40/YVTN_repeat-like_dom_sf"/>
</dbReference>
<accession>A0A381VYI7</accession>
<dbReference type="EMBL" id="UINC01010016">
    <property type="protein sequence ID" value="SVA44713.1"/>
    <property type="molecule type" value="Genomic_DNA"/>
</dbReference>
<dbReference type="AlphaFoldDB" id="A0A381VYI7"/>
<dbReference type="GO" id="GO:0000272">
    <property type="term" value="P:polysaccharide catabolic process"/>
    <property type="evidence" value="ECO:0007669"/>
    <property type="project" value="InterPro"/>
</dbReference>
<sequence>MLKKYFIIPAAALFTVGLFIVSNKSPDNKQLANYKPPFIQRPYGSDLPKEPAALPNEWMGYQRTFPYGKIKQDNYLTAIRNAQELHSSNGERDLEWISLGPENIGGRITDLACNPQEPATVYIAAASGGIYKTTDTGLTWQQIFTDAPVISIGDIALDPNNSMVIYAGTGEANASSYSFLGDGLWKSTDGGESWTHSGLESSAYIARIIVDYNNSDRVFAAACGTLFSSSSERGVYRSADGGESWEQVLFLTDSTAAIDLVQHPTNPDILYTAMWERIRGLNYRKSGGETSGIWKTVDGGDNWVELINGLPSGDNIGRIGLDISISNPDILYAFYDQHINEDEDYSFRGIFKTTDGGESWVQTNDNSIMDMSSRFGWYFGQIRIDPGNPDRVYALGVDLVRTENGGNSWEAIAGYWNSDDIHVDHHAMIIDPNTGRVLEGNDGGLYISSNYGNTWEHINNMPLTQFYAIEVDHQMPQRIYGGTQDNNTIRTLTGELDDWHAILGGDGFYTLVHPENSNIIYAEYQWGYLYRSTDGGNVMDYIGYNWDGERTNWSSPLAMDPADPSTLYFGTFRVWKTGNGGDNWLPISGDLTDGDDGSSYHTITTLAVSPHNNEFILAGTDDGHIHLTIDGGSSWQDISGQIPVRWITRVAFDPHDEATIYATLSGFRWDEPLSHVFMSSDLGDNWESISSNLPELPVNCIVIDPEREGNIYIGTDSGIFFSSNSGISWESWSHNIPKVPVTGLKIHNPTRRLICGTYGISAFSLDLEQELAGDINADGVVNILDVVLLVNMVLSAEYNALADFNNDGVINVLDI</sequence>
<dbReference type="GO" id="GO:0010411">
    <property type="term" value="P:xyloglucan metabolic process"/>
    <property type="evidence" value="ECO:0007669"/>
    <property type="project" value="TreeGrafter"/>
</dbReference>
<dbReference type="GO" id="GO:0004553">
    <property type="term" value="F:hydrolase activity, hydrolyzing O-glycosyl compounds"/>
    <property type="evidence" value="ECO:0007669"/>
    <property type="project" value="InterPro"/>
</dbReference>
<dbReference type="PANTHER" id="PTHR43739">
    <property type="entry name" value="XYLOGLUCANASE (EUROFUNG)"/>
    <property type="match status" value="1"/>
</dbReference>
<dbReference type="InterPro" id="IPR036439">
    <property type="entry name" value="Dockerin_dom_sf"/>
</dbReference>
<dbReference type="PROSITE" id="PS00018">
    <property type="entry name" value="EF_HAND_1"/>
    <property type="match status" value="2"/>
</dbReference>
<dbReference type="InterPro" id="IPR036278">
    <property type="entry name" value="Sialidase_sf"/>
</dbReference>
<dbReference type="Gene3D" id="2.130.10.10">
    <property type="entry name" value="YVTN repeat-like/Quinoprotein amine dehydrogenase"/>
    <property type="match status" value="3"/>
</dbReference>
<dbReference type="PROSITE" id="PS51766">
    <property type="entry name" value="DOCKERIN"/>
    <property type="match status" value="1"/>
</dbReference>
<dbReference type="SUPFAM" id="SSF50939">
    <property type="entry name" value="Sialidases"/>
    <property type="match status" value="2"/>
</dbReference>
<organism evidence="2">
    <name type="scientific">marine metagenome</name>
    <dbReference type="NCBI Taxonomy" id="408172"/>
    <lineage>
        <taxon>unclassified sequences</taxon>
        <taxon>metagenomes</taxon>
        <taxon>ecological metagenomes</taxon>
    </lineage>
</organism>
<dbReference type="InterPro" id="IPR002105">
    <property type="entry name" value="Dockerin_1_rpt"/>
</dbReference>
<gene>
    <name evidence="2" type="ORF">METZ01_LOCUS97567</name>
</gene>
<protein>
    <recommendedName>
        <fullName evidence="1">Dockerin domain-containing protein</fullName>
    </recommendedName>
</protein>
<dbReference type="SUPFAM" id="SSF63446">
    <property type="entry name" value="Type I dockerin domain"/>
    <property type="match status" value="1"/>
</dbReference>
<dbReference type="CDD" id="cd14256">
    <property type="entry name" value="Dockerin_I"/>
    <property type="match status" value="1"/>
</dbReference>
<dbReference type="PANTHER" id="PTHR43739:SF5">
    <property type="entry name" value="EXO-ALPHA-SIALIDASE"/>
    <property type="match status" value="1"/>
</dbReference>